<keyword evidence="9" id="KW-0472">Membrane</keyword>
<dbReference type="SMART" id="SM00387">
    <property type="entry name" value="HATPase_c"/>
    <property type="match status" value="1"/>
</dbReference>
<dbReference type="InterPro" id="IPR003660">
    <property type="entry name" value="HAMP_dom"/>
</dbReference>
<dbReference type="InterPro" id="IPR010559">
    <property type="entry name" value="Sig_transdc_His_kin_internal"/>
</dbReference>
<evidence type="ECO:0000256" key="1">
    <source>
        <dbReference type="ARBA" id="ARBA00000085"/>
    </source>
</evidence>
<dbReference type="EC" id="2.7.13.3" evidence="3"/>
<evidence type="ECO:0000256" key="4">
    <source>
        <dbReference type="ARBA" id="ARBA00022553"/>
    </source>
</evidence>
<comment type="catalytic activity">
    <reaction evidence="1">
        <text>ATP + protein L-histidine = ADP + protein N-phospho-L-histidine.</text>
        <dbReference type="EC" id="2.7.13.3"/>
    </reaction>
</comment>
<dbReference type="Gene3D" id="6.10.340.10">
    <property type="match status" value="1"/>
</dbReference>
<dbReference type="GO" id="GO:0000155">
    <property type="term" value="F:phosphorelay sensor kinase activity"/>
    <property type="evidence" value="ECO:0007669"/>
    <property type="project" value="InterPro"/>
</dbReference>
<dbReference type="InterPro" id="IPR036890">
    <property type="entry name" value="HATPase_C_sf"/>
</dbReference>
<evidence type="ECO:0000256" key="5">
    <source>
        <dbReference type="ARBA" id="ARBA00022679"/>
    </source>
</evidence>
<keyword evidence="5" id="KW-0808">Transferase</keyword>
<keyword evidence="9" id="KW-0812">Transmembrane</keyword>
<evidence type="ECO:0000259" key="10">
    <source>
        <dbReference type="PROSITE" id="PS50885"/>
    </source>
</evidence>
<sequence>MGKKILPSLKVQFTVIVFVIMIVFIILNIITGNLISNLVSKKNIQYSTAISQKLVRELKYTYRQIDAASNILQFESRLQKYFQEDMDIETIENVEKQISDIKLFYNNIFDIALVGEKYVNSICLQKDTLNEIITQGKDEAQFKCAGLYVHNYLDKDVTTLAFNSKVFEMNIGENYGEKLGDIVISVNVDTLFDNFKEQSEGISFVIFDEQGKYYPINCSENQGKDIIDTIGEVNDTEYKIEDNKNIIVIEPITNMNLYVVSSIDKSFSRKDITYILSILIIIYSLFIILLCIVFTIIYKNTIKPIRVIGDYLRTIKSGNYKKLKERVVVGGNKEVVELADDLNNMTEEINQLTHKLINTTEHLYEAEIEKKRAEISYLRSQINPHFLYNALEAIKGIAMSNDLPQISSMAQCLGNIFRYCIKGSSEVILAEELKMIKAYIEIQKIKFCNKVNIFYNINDDTLNALIPKMILQPIVENAFIHAIEKNTNCTILYIGTKVEAEVLTITIQDDGIGIDRDTLDKIIESLDSDNNFNSNHVGIANVHKRIKMIYGKEYGVKIDSTNGEGTKIDLILPYKILSKNK</sequence>
<feature type="transmembrane region" description="Helical" evidence="9">
    <location>
        <begin position="12"/>
        <end position="35"/>
    </location>
</feature>
<accession>A0A9W6DI39</accession>
<evidence type="ECO:0000313" key="11">
    <source>
        <dbReference type="EMBL" id="GKX31504.1"/>
    </source>
</evidence>
<dbReference type="InterPro" id="IPR004358">
    <property type="entry name" value="Sig_transdc_His_kin-like_C"/>
</dbReference>
<reference evidence="11" key="1">
    <citation type="submission" date="2022-06" db="EMBL/GenBank/DDBJ databases">
        <title>Vallitalea longa sp. nov., an anaerobic bacterium isolated from marine sediment.</title>
        <authorList>
            <person name="Hirano S."/>
            <person name="Terahara T."/>
            <person name="Mori K."/>
            <person name="Hamada M."/>
            <person name="Matsumoto R."/>
            <person name="Kobayashi T."/>
        </authorList>
    </citation>
    <scope>NUCLEOTIDE SEQUENCE</scope>
    <source>
        <strain evidence="11">SH18-1</strain>
    </source>
</reference>
<dbReference type="RefSeq" id="WP_281818620.1">
    <property type="nucleotide sequence ID" value="NZ_BRLB01000018.1"/>
</dbReference>
<evidence type="ECO:0000256" key="3">
    <source>
        <dbReference type="ARBA" id="ARBA00012438"/>
    </source>
</evidence>
<dbReference type="PROSITE" id="PS50885">
    <property type="entry name" value="HAMP"/>
    <property type="match status" value="1"/>
</dbReference>
<feature type="transmembrane region" description="Helical" evidence="9">
    <location>
        <begin position="272"/>
        <end position="298"/>
    </location>
</feature>
<dbReference type="PANTHER" id="PTHR34220">
    <property type="entry name" value="SENSOR HISTIDINE KINASE YPDA"/>
    <property type="match status" value="1"/>
</dbReference>
<keyword evidence="4" id="KW-0597">Phosphoprotein</keyword>
<dbReference type="PRINTS" id="PR00344">
    <property type="entry name" value="BCTRLSENSOR"/>
</dbReference>
<dbReference type="Proteomes" id="UP001144256">
    <property type="component" value="Unassembled WGS sequence"/>
</dbReference>
<keyword evidence="9" id="KW-1133">Transmembrane helix</keyword>
<organism evidence="11 12">
    <name type="scientific">Vallitalea longa</name>
    <dbReference type="NCBI Taxonomy" id="2936439"/>
    <lineage>
        <taxon>Bacteria</taxon>
        <taxon>Bacillati</taxon>
        <taxon>Bacillota</taxon>
        <taxon>Clostridia</taxon>
        <taxon>Lachnospirales</taxon>
        <taxon>Vallitaleaceae</taxon>
        <taxon>Vallitalea</taxon>
    </lineage>
</organism>
<dbReference type="PANTHER" id="PTHR34220:SF7">
    <property type="entry name" value="SENSOR HISTIDINE KINASE YPDA"/>
    <property type="match status" value="1"/>
</dbReference>
<gene>
    <name evidence="11" type="ORF">SH1V18_39840</name>
</gene>
<protein>
    <recommendedName>
        <fullName evidence="3">histidine kinase</fullName>
        <ecNumber evidence="3">2.7.13.3</ecNumber>
    </recommendedName>
</protein>
<evidence type="ECO:0000256" key="9">
    <source>
        <dbReference type="SAM" id="Phobius"/>
    </source>
</evidence>
<evidence type="ECO:0000256" key="8">
    <source>
        <dbReference type="SAM" id="Coils"/>
    </source>
</evidence>
<keyword evidence="8" id="KW-0175">Coiled coil</keyword>
<dbReference type="EMBL" id="BRLB01000018">
    <property type="protein sequence ID" value="GKX31504.1"/>
    <property type="molecule type" value="Genomic_DNA"/>
</dbReference>
<keyword evidence="6 11" id="KW-0418">Kinase</keyword>
<evidence type="ECO:0000313" key="12">
    <source>
        <dbReference type="Proteomes" id="UP001144256"/>
    </source>
</evidence>
<dbReference type="GO" id="GO:0016020">
    <property type="term" value="C:membrane"/>
    <property type="evidence" value="ECO:0007669"/>
    <property type="project" value="UniProtKB-SubCell"/>
</dbReference>
<dbReference type="Gene3D" id="3.30.565.10">
    <property type="entry name" value="Histidine kinase-like ATPase, C-terminal domain"/>
    <property type="match status" value="1"/>
</dbReference>
<dbReference type="InterPro" id="IPR003594">
    <property type="entry name" value="HATPase_dom"/>
</dbReference>
<evidence type="ECO:0000256" key="7">
    <source>
        <dbReference type="ARBA" id="ARBA00023012"/>
    </source>
</evidence>
<name>A0A9W6DI39_9FIRM</name>
<dbReference type="SUPFAM" id="SSF55874">
    <property type="entry name" value="ATPase domain of HSP90 chaperone/DNA topoisomerase II/histidine kinase"/>
    <property type="match status" value="1"/>
</dbReference>
<comment type="subcellular location">
    <subcellularLocation>
        <location evidence="2">Membrane</location>
    </subcellularLocation>
</comment>
<feature type="coiled-coil region" evidence="8">
    <location>
        <begin position="335"/>
        <end position="362"/>
    </location>
</feature>
<evidence type="ECO:0000256" key="6">
    <source>
        <dbReference type="ARBA" id="ARBA00022777"/>
    </source>
</evidence>
<proteinExistence type="predicted"/>
<feature type="domain" description="HAMP" evidence="10">
    <location>
        <begin position="299"/>
        <end position="354"/>
    </location>
</feature>
<dbReference type="AlphaFoldDB" id="A0A9W6DI39"/>
<dbReference type="Pfam" id="PF06580">
    <property type="entry name" value="His_kinase"/>
    <property type="match status" value="1"/>
</dbReference>
<comment type="caution">
    <text evidence="11">The sequence shown here is derived from an EMBL/GenBank/DDBJ whole genome shotgun (WGS) entry which is preliminary data.</text>
</comment>
<dbReference type="InterPro" id="IPR050640">
    <property type="entry name" value="Bact_2-comp_sensor_kinase"/>
</dbReference>
<keyword evidence="7" id="KW-0902">Two-component regulatory system</keyword>
<dbReference type="CDD" id="cd06225">
    <property type="entry name" value="HAMP"/>
    <property type="match status" value="1"/>
</dbReference>
<keyword evidence="12" id="KW-1185">Reference proteome</keyword>
<dbReference type="Pfam" id="PF02518">
    <property type="entry name" value="HATPase_c"/>
    <property type="match status" value="1"/>
</dbReference>
<evidence type="ECO:0000256" key="2">
    <source>
        <dbReference type="ARBA" id="ARBA00004370"/>
    </source>
</evidence>